<evidence type="ECO:0000313" key="3">
    <source>
        <dbReference type="EMBL" id="GFP87400.1"/>
    </source>
</evidence>
<dbReference type="Proteomes" id="UP000653305">
    <property type="component" value="Unassembled WGS sequence"/>
</dbReference>
<keyword evidence="1" id="KW-0175">Coiled coil</keyword>
<dbReference type="AlphaFoldDB" id="A0A830BIH8"/>
<protein>
    <submittedName>
        <fullName evidence="3">Uncharacterized protein</fullName>
    </submittedName>
</protein>
<feature type="coiled-coil region" evidence="1">
    <location>
        <begin position="305"/>
        <end position="404"/>
    </location>
</feature>
<feature type="compositionally biased region" description="Basic residues" evidence="2">
    <location>
        <begin position="1"/>
        <end position="18"/>
    </location>
</feature>
<evidence type="ECO:0000256" key="2">
    <source>
        <dbReference type="SAM" id="MobiDB-lite"/>
    </source>
</evidence>
<gene>
    <name evidence="3" type="ORF">PHJA_000883700</name>
</gene>
<feature type="compositionally biased region" description="Polar residues" evidence="2">
    <location>
        <begin position="32"/>
        <end position="58"/>
    </location>
</feature>
<dbReference type="EMBL" id="BMAC01000143">
    <property type="protein sequence ID" value="GFP87400.1"/>
    <property type="molecule type" value="Genomic_DNA"/>
</dbReference>
<dbReference type="OrthoDB" id="633301at2759"/>
<sequence length="569" mass="63941">MEEDKKKRKNKNKKKNKQANKQTESEVRESNSESQSHVPEIEPNSNGQASEAIDSSNDVAGHIDVGRGESHANGNRGTLAEAEKQYWLDREASFQEKVKELEAEKDAQIQKESFLEERIKQLLKENTENAQKEGSEREKVKQLQDEKNASMQNEALLEERIKQLMKEKDENAQKEASEREKIKLLYDEKNKSMQNEVSLKEKLMQLEKEKNALSFNEGIQEQKILQLQNELEAHLQRVASIEVKILQLEGEKDSWVQKEVAFEDKVNQLVDEAAFSNLTKHETQVSLEEKIKQMDKERDSWILKENSAEESVASLTNENTKLRAQVIELEQSRESLLEEKQQLTQSVSSLQLQLNNLANAAGNNKVTSEDGDANYRIEAARALVEKLVTENSELVEKVNELYAELDRRGVKTEQYSSAGSVSEAVTNQFTDNSSALVPDLTVGVSGVHSADQATELISEASNMIPTSSSAQLLENVIVEDQSNGELVKTNDGRGLENSSEIIEADEIVQIPLDEGEMKENNVGLHLNDDERTDDVFITDAPLIGAPFRLISFVARYVSGADLVDKNTGK</sequence>
<comment type="caution">
    <text evidence="3">The sequence shown here is derived from an EMBL/GenBank/DDBJ whole genome shotgun (WGS) entry which is preliminary data.</text>
</comment>
<feature type="region of interest" description="Disordered" evidence="2">
    <location>
        <begin position="1"/>
        <end position="78"/>
    </location>
</feature>
<organism evidence="3 4">
    <name type="scientific">Phtheirospermum japonicum</name>
    <dbReference type="NCBI Taxonomy" id="374723"/>
    <lineage>
        <taxon>Eukaryota</taxon>
        <taxon>Viridiplantae</taxon>
        <taxon>Streptophyta</taxon>
        <taxon>Embryophyta</taxon>
        <taxon>Tracheophyta</taxon>
        <taxon>Spermatophyta</taxon>
        <taxon>Magnoliopsida</taxon>
        <taxon>eudicotyledons</taxon>
        <taxon>Gunneridae</taxon>
        <taxon>Pentapetalae</taxon>
        <taxon>asterids</taxon>
        <taxon>lamiids</taxon>
        <taxon>Lamiales</taxon>
        <taxon>Orobanchaceae</taxon>
        <taxon>Orobanchaceae incertae sedis</taxon>
        <taxon>Phtheirospermum</taxon>
    </lineage>
</organism>
<keyword evidence="4" id="KW-1185">Reference proteome</keyword>
<reference evidence="3" key="1">
    <citation type="submission" date="2020-07" db="EMBL/GenBank/DDBJ databases">
        <title>Ethylene signaling mediates host invasion by parasitic plants.</title>
        <authorList>
            <person name="Yoshida S."/>
        </authorList>
    </citation>
    <scope>NUCLEOTIDE SEQUENCE</scope>
    <source>
        <strain evidence="3">Okayama</strain>
    </source>
</reference>
<accession>A0A830BIH8</accession>
<proteinExistence type="predicted"/>
<feature type="compositionally biased region" description="Basic and acidic residues" evidence="2">
    <location>
        <begin position="125"/>
        <end position="148"/>
    </location>
</feature>
<evidence type="ECO:0000256" key="1">
    <source>
        <dbReference type="SAM" id="Coils"/>
    </source>
</evidence>
<evidence type="ECO:0000313" key="4">
    <source>
        <dbReference type="Proteomes" id="UP000653305"/>
    </source>
</evidence>
<feature type="region of interest" description="Disordered" evidence="2">
    <location>
        <begin position="125"/>
        <end position="149"/>
    </location>
</feature>
<name>A0A830BIH8_9LAMI</name>